<reference evidence="2 3" key="1">
    <citation type="submission" date="2018-02" db="EMBL/GenBank/DDBJ databases">
        <title>Sphingobacterium KA21.</title>
        <authorList>
            <person name="Vasarhelyi B.M."/>
            <person name="Deshmukh S."/>
            <person name="Balint B."/>
            <person name="Kukolya J."/>
        </authorList>
    </citation>
    <scope>NUCLEOTIDE SEQUENCE [LARGE SCALE GENOMIC DNA]</scope>
    <source>
        <strain evidence="2 3">Ka21</strain>
    </source>
</reference>
<dbReference type="Pfam" id="PF10099">
    <property type="entry name" value="RskA_C"/>
    <property type="match status" value="1"/>
</dbReference>
<dbReference type="Proteomes" id="UP000618319">
    <property type="component" value="Unassembled WGS sequence"/>
</dbReference>
<feature type="domain" description="Anti-sigma K factor RskA C-terminal" evidence="1">
    <location>
        <begin position="96"/>
        <end position="246"/>
    </location>
</feature>
<dbReference type="InterPro" id="IPR018764">
    <property type="entry name" value="RskA_C"/>
</dbReference>
<dbReference type="InterPro" id="IPR051474">
    <property type="entry name" value="Anti-sigma-K/W_factor"/>
</dbReference>
<proteinExistence type="predicted"/>
<protein>
    <recommendedName>
        <fullName evidence="1">Anti-sigma K factor RskA C-terminal domain-containing protein</fullName>
    </recommendedName>
</protein>
<evidence type="ECO:0000259" key="1">
    <source>
        <dbReference type="Pfam" id="PF10099"/>
    </source>
</evidence>
<comment type="caution">
    <text evidence="2">The sequence shown here is derived from an EMBL/GenBank/DDBJ whole genome shotgun (WGS) entry which is preliminary data.</text>
</comment>
<evidence type="ECO:0000313" key="2">
    <source>
        <dbReference type="EMBL" id="MBE8720688.1"/>
    </source>
</evidence>
<gene>
    <name evidence="2" type="ORF">C4F40_08115</name>
</gene>
<name>A0ABR9T5R5_9SPHI</name>
<dbReference type="PANTHER" id="PTHR37461">
    <property type="entry name" value="ANTI-SIGMA-K FACTOR RSKA"/>
    <property type="match status" value="1"/>
</dbReference>
<dbReference type="EMBL" id="PSKQ01000018">
    <property type="protein sequence ID" value="MBE8720688.1"/>
    <property type="molecule type" value="Genomic_DNA"/>
</dbReference>
<organism evidence="2 3">
    <name type="scientific">Sphingobacterium pedocola</name>
    <dbReference type="NCBI Taxonomy" id="2082722"/>
    <lineage>
        <taxon>Bacteria</taxon>
        <taxon>Pseudomonadati</taxon>
        <taxon>Bacteroidota</taxon>
        <taxon>Sphingobacteriia</taxon>
        <taxon>Sphingobacteriales</taxon>
        <taxon>Sphingobacteriaceae</taxon>
        <taxon>Sphingobacterium</taxon>
    </lineage>
</organism>
<accession>A0ABR9T5R5</accession>
<evidence type="ECO:0000313" key="3">
    <source>
        <dbReference type="Proteomes" id="UP000618319"/>
    </source>
</evidence>
<dbReference type="PANTHER" id="PTHR37461:SF1">
    <property type="entry name" value="ANTI-SIGMA-K FACTOR RSKA"/>
    <property type="match status" value="1"/>
</dbReference>
<sequence>MGLATEEEVSILECVRKNNLEVEQAILEAQKTLEDFASVHAIPPPTEVKDLIWSKIAQQPGLAISKGATSILSEERKPPIEDIPLPVRSVTFRNLAIAASLLCALSVGTTIYFQQENKRRDKTISKLAATNETNLLALQSLQNKWKLLQDPAIKTITLAGVEQHPNLKAHVFWNTNTTDVYLSMENLPVVPAGMQYQLWAIVDGTPVDAGVLPLDNLDEINTMHRIATAEAFAITLEKAGGNPTPTLSQLYVMGNI</sequence>
<keyword evidence="3" id="KW-1185">Reference proteome</keyword>